<evidence type="ECO:0000313" key="3">
    <source>
        <dbReference type="Proteomes" id="UP001628193"/>
    </source>
</evidence>
<gene>
    <name evidence="2" type="ORF">SIID45300_03308</name>
</gene>
<dbReference type="SUPFAM" id="SSF141371">
    <property type="entry name" value="PilZ domain-like"/>
    <property type="match status" value="1"/>
</dbReference>
<sequence length="126" mass="13855">MAVRSKSSGGPRDRRANSRVDFEDELVLRDEEGRIHRGAFGNISLRGLLFHGEDPLPALGTILSGTLILGTISLPFKGAVIHAQPGRGVAIRFQEMDIECFSHLRRLVSLNLGDSDTIDDEFLADR</sequence>
<dbReference type="Pfam" id="PF07238">
    <property type="entry name" value="PilZ"/>
    <property type="match status" value="1"/>
</dbReference>
<dbReference type="InterPro" id="IPR009875">
    <property type="entry name" value="PilZ_domain"/>
</dbReference>
<dbReference type="Gene3D" id="2.40.10.220">
    <property type="entry name" value="predicted glycosyltransferase like domains"/>
    <property type="match status" value="1"/>
</dbReference>
<protein>
    <recommendedName>
        <fullName evidence="1">PilZ domain-containing protein</fullName>
    </recommendedName>
</protein>
<name>A0ABQ0CDI0_9PROT</name>
<comment type="caution">
    <text evidence="2">The sequence shown here is derived from an EMBL/GenBank/DDBJ whole genome shotgun (WGS) entry which is preliminary data.</text>
</comment>
<accession>A0ABQ0CDI0</accession>
<evidence type="ECO:0000313" key="2">
    <source>
        <dbReference type="EMBL" id="GAB0058948.1"/>
    </source>
</evidence>
<proteinExistence type="predicted"/>
<dbReference type="RefSeq" id="WP_420906665.1">
    <property type="nucleotide sequence ID" value="NZ_BAAFGK010000005.1"/>
</dbReference>
<dbReference type="EMBL" id="BAAFGK010000005">
    <property type="protein sequence ID" value="GAB0058948.1"/>
    <property type="molecule type" value="Genomic_DNA"/>
</dbReference>
<dbReference type="Proteomes" id="UP001628193">
    <property type="component" value="Unassembled WGS sequence"/>
</dbReference>
<keyword evidence="3" id="KW-1185">Reference proteome</keyword>
<organism evidence="2 3">
    <name type="scientific">Candidatus Magnetaquiglobus chichijimensis</name>
    <dbReference type="NCBI Taxonomy" id="3141448"/>
    <lineage>
        <taxon>Bacteria</taxon>
        <taxon>Pseudomonadati</taxon>
        <taxon>Pseudomonadota</taxon>
        <taxon>Magnetococcia</taxon>
        <taxon>Magnetococcales</taxon>
        <taxon>Candidatus Magnetaquicoccaceae</taxon>
        <taxon>Candidatus Magnetaquiglobus</taxon>
    </lineage>
</organism>
<feature type="domain" description="PilZ" evidence="1">
    <location>
        <begin position="13"/>
        <end position="108"/>
    </location>
</feature>
<reference evidence="2 3" key="1">
    <citation type="submission" date="2024-09" db="EMBL/GenBank/DDBJ databases">
        <title>Draft genome sequence of Candidatus Magnetaquicoccaceae bacterium FCR-1.</title>
        <authorList>
            <person name="Shimoshige H."/>
            <person name="Shimamura S."/>
            <person name="Taoka A."/>
            <person name="Kobayashi H."/>
            <person name="Maekawa T."/>
        </authorList>
    </citation>
    <scope>NUCLEOTIDE SEQUENCE [LARGE SCALE GENOMIC DNA]</scope>
    <source>
        <strain evidence="2 3">FCR-1</strain>
    </source>
</reference>
<evidence type="ECO:0000259" key="1">
    <source>
        <dbReference type="Pfam" id="PF07238"/>
    </source>
</evidence>